<evidence type="ECO:0000259" key="10">
    <source>
        <dbReference type="PROSITE" id="PS51747"/>
    </source>
</evidence>
<dbReference type="PROSITE" id="PS00903">
    <property type="entry name" value="CYT_DCMP_DEAMINASES_1"/>
    <property type="match status" value="1"/>
</dbReference>
<dbReference type="GO" id="GO:0009231">
    <property type="term" value="P:riboflavin biosynthetic process"/>
    <property type="evidence" value="ECO:0007669"/>
    <property type="project" value="UniProtKB-UniPathway"/>
</dbReference>
<evidence type="ECO:0000256" key="2">
    <source>
        <dbReference type="ARBA" id="ARBA00004882"/>
    </source>
</evidence>
<comment type="function">
    <text evidence="7">Monofunctional pyrimidine deaminase involved in the riboflavin biosynthesis pathway. Also has a reductase domain that lacks catalytically essential substrate-binding residues.</text>
</comment>
<evidence type="ECO:0000256" key="6">
    <source>
        <dbReference type="ARBA" id="ARBA00022833"/>
    </source>
</evidence>
<dbReference type="InterPro" id="IPR004794">
    <property type="entry name" value="Eubact_RibD"/>
</dbReference>
<evidence type="ECO:0000313" key="11">
    <source>
        <dbReference type="EMBL" id="KAB1207470.1"/>
    </source>
</evidence>
<organism evidence="11 12">
    <name type="scientific">Morella rubra</name>
    <name type="common">Chinese bayberry</name>
    <dbReference type="NCBI Taxonomy" id="262757"/>
    <lineage>
        <taxon>Eukaryota</taxon>
        <taxon>Viridiplantae</taxon>
        <taxon>Streptophyta</taxon>
        <taxon>Embryophyta</taxon>
        <taxon>Tracheophyta</taxon>
        <taxon>Spermatophyta</taxon>
        <taxon>Magnoliopsida</taxon>
        <taxon>eudicotyledons</taxon>
        <taxon>Gunneridae</taxon>
        <taxon>Pentapetalae</taxon>
        <taxon>rosids</taxon>
        <taxon>fabids</taxon>
        <taxon>Fagales</taxon>
        <taxon>Myricaceae</taxon>
        <taxon>Morella</taxon>
    </lineage>
</organism>
<evidence type="ECO:0000256" key="1">
    <source>
        <dbReference type="ARBA" id="ARBA00001947"/>
    </source>
</evidence>
<dbReference type="Gene3D" id="3.40.430.10">
    <property type="entry name" value="Dihydrofolate Reductase, subunit A"/>
    <property type="match status" value="1"/>
</dbReference>
<dbReference type="GO" id="GO:0008270">
    <property type="term" value="F:zinc ion binding"/>
    <property type="evidence" value="ECO:0007669"/>
    <property type="project" value="InterPro"/>
</dbReference>
<feature type="domain" description="CMP/dCMP-type deaminase" evidence="10">
    <location>
        <begin position="75"/>
        <end position="197"/>
    </location>
</feature>
<dbReference type="InterPro" id="IPR016192">
    <property type="entry name" value="APOBEC/CMP_deaminase_Zn-bd"/>
</dbReference>
<dbReference type="PANTHER" id="PTHR11079:SF162">
    <property type="entry name" value="RIBOFLAVIN BIOSYNTHESIS PROTEIN PYRD, CHLOROPLASTIC"/>
    <property type="match status" value="1"/>
</dbReference>
<accession>A0A6A1V8G9</accession>
<protein>
    <recommendedName>
        <fullName evidence="8">Riboflavin biosynthesis protein PYRD, chloroplastic</fullName>
        <ecNumber evidence="3">3.5.4.26</ecNumber>
    </recommendedName>
</protein>
<dbReference type="InterPro" id="IPR002125">
    <property type="entry name" value="CMP_dCMP_dom"/>
</dbReference>
<evidence type="ECO:0000256" key="8">
    <source>
        <dbReference type="ARBA" id="ARBA00070721"/>
    </source>
</evidence>
<comment type="cofactor">
    <cofactor evidence="1">
        <name>Zn(2+)</name>
        <dbReference type="ChEBI" id="CHEBI:29105"/>
    </cofactor>
</comment>
<dbReference type="UniPathway" id="UPA00275">
    <property type="reaction ID" value="UER00401"/>
</dbReference>
<evidence type="ECO:0000256" key="5">
    <source>
        <dbReference type="ARBA" id="ARBA00022801"/>
    </source>
</evidence>
<keyword evidence="4" id="KW-0479">Metal-binding</keyword>
<name>A0A6A1V8G9_9ROSI</name>
<evidence type="ECO:0000256" key="4">
    <source>
        <dbReference type="ARBA" id="ARBA00022723"/>
    </source>
</evidence>
<dbReference type="Gene3D" id="3.40.140.10">
    <property type="entry name" value="Cytidine Deaminase, domain 2"/>
    <property type="match status" value="1"/>
</dbReference>
<dbReference type="PANTHER" id="PTHR11079">
    <property type="entry name" value="CYTOSINE DEAMINASE FAMILY MEMBER"/>
    <property type="match status" value="1"/>
</dbReference>
<dbReference type="InterPro" id="IPR016193">
    <property type="entry name" value="Cytidine_deaminase-like"/>
</dbReference>
<dbReference type="SUPFAM" id="SSF53927">
    <property type="entry name" value="Cytidine deaminase-like"/>
    <property type="match status" value="1"/>
</dbReference>
<dbReference type="AlphaFoldDB" id="A0A6A1V8G9"/>
<dbReference type="EC" id="3.5.4.26" evidence="3"/>
<dbReference type="Pfam" id="PF00383">
    <property type="entry name" value="dCMP_cyt_deam_1"/>
    <property type="match status" value="1"/>
</dbReference>
<evidence type="ECO:0000256" key="3">
    <source>
        <dbReference type="ARBA" id="ARBA00012766"/>
    </source>
</evidence>
<dbReference type="InterPro" id="IPR024072">
    <property type="entry name" value="DHFR-like_dom_sf"/>
</dbReference>
<dbReference type="FunFam" id="3.40.140.10:FF:000025">
    <property type="entry name" value="Riboflavin biosynthesis protein RibD"/>
    <property type="match status" value="1"/>
</dbReference>
<dbReference type="NCBIfam" id="TIGR00326">
    <property type="entry name" value="eubact_ribD"/>
    <property type="match status" value="1"/>
</dbReference>
<dbReference type="OrthoDB" id="252265at2759"/>
<dbReference type="EMBL" id="RXIC02000025">
    <property type="protein sequence ID" value="KAB1207470.1"/>
    <property type="molecule type" value="Genomic_DNA"/>
</dbReference>
<comment type="caution">
    <text evidence="11">The sequence shown here is derived from an EMBL/GenBank/DDBJ whole genome shotgun (WGS) entry which is preliminary data.</text>
</comment>
<keyword evidence="12" id="KW-1185">Reference proteome</keyword>
<gene>
    <name evidence="11" type="ORF">CJ030_MR7G012486</name>
</gene>
<keyword evidence="6" id="KW-0862">Zinc</keyword>
<dbReference type="PROSITE" id="PS51747">
    <property type="entry name" value="CYT_DCMP_DEAMINASES_2"/>
    <property type="match status" value="1"/>
</dbReference>
<dbReference type="GO" id="GO:0008835">
    <property type="term" value="F:diaminohydroxyphosphoribosylaminopyrimidine deaminase activity"/>
    <property type="evidence" value="ECO:0007669"/>
    <property type="project" value="UniProtKB-EC"/>
</dbReference>
<dbReference type="SUPFAM" id="SSF53597">
    <property type="entry name" value="Dihydrofolate reductase-like"/>
    <property type="match status" value="1"/>
</dbReference>
<evidence type="ECO:0000313" key="12">
    <source>
        <dbReference type="Proteomes" id="UP000516437"/>
    </source>
</evidence>
<keyword evidence="5" id="KW-0378">Hydrolase</keyword>
<dbReference type="CDD" id="cd01284">
    <property type="entry name" value="Riboflavin_deaminase-reductase"/>
    <property type="match status" value="1"/>
</dbReference>
<proteinExistence type="predicted"/>
<reference evidence="11 12" key="1">
    <citation type="journal article" date="2019" name="Plant Biotechnol. J.">
        <title>The red bayberry genome and genetic basis of sex determination.</title>
        <authorList>
            <person name="Jia H.M."/>
            <person name="Jia H.J."/>
            <person name="Cai Q.L."/>
            <person name="Wang Y."/>
            <person name="Zhao H.B."/>
            <person name="Yang W.F."/>
            <person name="Wang G.Y."/>
            <person name="Li Y.H."/>
            <person name="Zhan D.L."/>
            <person name="Shen Y.T."/>
            <person name="Niu Q.F."/>
            <person name="Chang L."/>
            <person name="Qiu J."/>
            <person name="Zhao L."/>
            <person name="Xie H.B."/>
            <person name="Fu W.Y."/>
            <person name="Jin J."/>
            <person name="Li X.W."/>
            <person name="Jiao Y."/>
            <person name="Zhou C.C."/>
            <person name="Tu T."/>
            <person name="Chai C.Y."/>
            <person name="Gao J.L."/>
            <person name="Fan L.J."/>
            <person name="van de Weg E."/>
            <person name="Wang J.Y."/>
            <person name="Gao Z.S."/>
        </authorList>
    </citation>
    <scope>NUCLEOTIDE SEQUENCE [LARGE SCALE GENOMIC DNA]</scope>
    <source>
        <tissue evidence="11">Leaves</tissue>
    </source>
</reference>
<dbReference type="Proteomes" id="UP000516437">
    <property type="component" value="Chromosome 7"/>
</dbReference>
<comment type="pathway">
    <text evidence="2">Cofactor biosynthesis; riboflavin biosynthesis; 5-amino-6-(D-ribitylamino)uracil from GTP: step 2/4.</text>
</comment>
<evidence type="ECO:0000256" key="7">
    <source>
        <dbReference type="ARBA" id="ARBA00058389"/>
    </source>
</evidence>
<evidence type="ECO:0000256" key="9">
    <source>
        <dbReference type="SAM" id="MobiDB-lite"/>
    </source>
</evidence>
<feature type="region of interest" description="Disordered" evidence="9">
    <location>
        <begin position="1"/>
        <end position="21"/>
    </location>
</feature>
<sequence>MQIQRLPFLDHTLAPPNQSPTPHIFPSFPATKFASNPSSKYGFCNSLKRVSKSPTRLESCAGLVRVRCGGTAQENDDGFYMRRCVELARKAIGCTSPNPMVGCVIVKDGKVVGEGFHPKAGQPHAEVFALRDAGDLAENATAYVSLEPCNHYGRTPPCTEALIKAKVKEVVVGMVDPNPIVASMGVDRLRNAGIDVRVGVEEELCKRLNEAYIHQMLTGNPLLTLRYSLSVNGNFLDQLGNRATESGGYYSQLLQEYDAVILSPSLLIDEFSIPASQEPGAKQPLRILIERAPSSPIKIPGLATDETAKVIIFTDKKMDVKHETAQLGTEMVVLDQINLNQILDYCKHQRFCSVLLDLRGNFGDLEEFVKEGIEQNLFQKIVMEVLPLWNGSRSEKLSVAIKSLDKRFIKVKNLQPRISYENVVLEGYLSCM</sequence>